<dbReference type="Pfam" id="PF20150">
    <property type="entry name" value="2EXR"/>
    <property type="match status" value="1"/>
</dbReference>
<name>A0ABR1SKC6_9PEZI</name>
<dbReference type="Proteomes" id="UP001444661">
    <property type="component" value="Unassembled WGS sequence"/>
</dbReference>
<gene>
    <name evidence="2" type="ORF">PG993_009139</name>
</gene>
<dbReference type="PANTHER" id="PTHR35910">
    <property type="entry name" value="2EXR DOMAIN-CONTAINING PROTEIN"/>
    <property type="match status" value="1"/>
</dbReference>
<dbReference type="PANTHER" id="PTHR35910:SF1">
    <property type="entry name" value="2EXR DOMAIN-CONTAINING PROTEIN"/>
    <property type="match status" value="1"/>
</dbReference>
<reference evidence="2 3" key="1">
    <citation type="submission" date="2023-01" db="EMBL/GenBank/DDBJ databases">
        <title>Analysis of 21 Apiospora genomes using comparative genomics revels a genus with tremendous synthesis potential of carbohydrate active enzymes and secondary metabolites.</title>
        <authorList>
            <person name="Sorensen T."/>
        </authorList>
    </citation>
    <scope>NUCLEOTIDE SEQUENCE [LARGE SCALE GENOMIC DNA]</scope>
    <source>
        <strain evidence="2 3">CBS 33761</strain>
    </source>
</reference>
<keyword evidence="3" id="KW-1185">Reference proteome</keyword>
<feature type="domain" description="2EXR" evidence="1">
    <location>
        <begin position="4"/>
        <end position="91"/>
    </location>
</feature>
<comment type="caution">
    <text evidence="2">The sequence shown here is derived from an EMBL/GenBank/DDBJ whole genome shotgun (WGS) entry which is preliminary data.</text>
</comment>
<organism evidence="2 3">
    <name type="scientific">Apiospora rasikravindrae</name>
    <dbReference type="NCBI Taxonomy" id="990691"/>
    <lineage>
        <taxon>Eukaryota</taxon>
        <taxon>Fungi</taxon>
        <taxon>Dikarya</taxon>
        <taxon>Ascomycota</taxon>
        <taxon>Pezizomycotina</taxon>
        <taxon>Sordariomycetes</taxon>
        <taxon>Xylariomycetidae</taxon>
        <taxon>Amphisphaeriales</taxon>
        <taxon>Apiosporaceae</taxon>
        <taxon>Apiospora</taxon>
    </lineage>
</organism>
<sequence>MTSFQQFPQLPLELRCQIWALSTPPRDLEICGRSEHLCEEAAEGVDEEDVPLLYFYARDLEIYAEDPVKYQDIRTRTPYALQACHESRAYLKGAGGYVQAFTGARGPDTLFLATCKDEIERVGLSDAEREDWQLRRWFHGEKCTCEGVPDSSKRKRG</sequence>
<dbReference type="InterPro" id="IPR045518">
    <property type="entry name" value="2EXR"/>
</dbReference>
<dbReference type="EMBL" id="JAQQWK010000009">
    <property type="protein sequence ID" value="KAK8034144.1"/>
    <property type="molecule type" value="Genomic_DNA"/>
</dbReference>
<evidence type="ECO:0000259" key="1">
    <source>
        <dbReference type="Pfam" id="PF20150"/>
    </source>
</evidence>
<evidence type="ECO:0000313" key="2">
    <source>
        <dbReference type="EMBL" id="KAK8034144.1"/>
    </source>
</evidence>
<proteinExistence type="predicted"/>
<protein>
    <recommendedName>
        <fullName evidence="1">2EXR domain-containing protein</fullName>
    </recommendedName>
</protein>
<evidence type="ECO:0000313" key="3">
    <source>
        <dbReference type="Proteomes" id="UP001444661"/>
    </source>
</evidence>
<accession>A0ABR1SKC6</accession>